<sequence length="186" mass="20820">MEEIQLELEAAKELMQKAVDHTSSELVKIRAGKAMPNLLDGVMVNYYGNPTPINQVASVTTPDARTLSIKPWEKNMIGEIQKGIINSDLGLAPQNNGEIIILTIPPLTEERRLNLVKQAKAECESGKVSIRTVRKDTNDSLKKLQKEGASEDDIKRAEDKVQKFTDQYSSKIDEIFDKKEAEILKI</sequence>
<evidence type="ECO:0000256" key="5">
    <source>
        <dbReference type="ARBA" id="ARBA00025050"/>
    </source>
</evidence>
<dbReference type="EMBL" id="JMIH01000014">
    <property type="protein sequence ID" value="KEO75059.1"/>
    <property type="molecule type" value="Genomic_DNA"/>
</dbReference>
<dbReference type="Pfam" id="PF01765">
    <property type="entry name" value="RRF"/>
    <property type="match status" value="1"/>
</dbReference>
<dbReference type="SUPFAM" id="SSF55194">
    <property type="entry name" value="Ribosome recycling factor, RRF"/>
    <property type="match status" value="1"/>
</dbReference>
<dbReference type="eggNOG" id="COG0233">
    <property type="taxonomic scope" value="Bacteria"/>
</dbReference>
<name>A0A074L1M1_9BACT</name>
<keyword evidence="4 6" id="KW-0648">Protein biosynthesis</keyword>
<dbReference type="Gene3D" id="1.10.132.20">
    <property type="entry name" value="Ribosome-recycling factor"/>
    <property type="match status" value="1"/>
</dbReference>
<dbReference type="FunFam" id="1.10.132.20:FF:000001">
    <property type="entry name" value="Ribosome-recycling factor"/>
    <property type="match status" value="1"/>
</dbReference>
<dbReference type="OrthoDB" id="9804006at2"/>
<evidence type="ECO:0000256" key="4">
    <source>
        <dbReference type="ARBA" id="ARBA00022917"/>
    </source>
</evidence>
<evidence type="ECO:0000313" key="8">
    <source>
        <dbReference type="EMBL" id="KEO75059.1"/>
    </source>
</evidence>
<dbReference type="Gene3D" id="3.30.1360.40">
    <property type="match status" value="1"/>
</dbReference>
<evidence type="ECO:0000313" key="9">
    <source>
        <dbReference type="Proteomes" id="UP000027821"/>
    </source>
</evidence>
<evidence type="ECO:0000256" key="6">
    <source>
        <dbReference type="HAMAP-Rule" id="MF_00040"/>
    </source>
</evidence>
<dbReference type="GO" id="GO:0043023">
    <property type="term" value="F:ribosomal large subunit binding"/>
    <property type="evidence" value="ECO:0007669"/>
    <property type="project" value="TreeGrafter"/>
</dbReference>
<comment type="caution">
    <text evidence="8">The sequence shown here is derived from an EMBL/GenBank/DDBJ whole genome shotgun (WGS) entry which is preliminary data.</text>
</comment>
<dbReference type="RefSeq" id="WP_035071564.1">
    <property type="nucleotide sequence ID" value="NZ_JMIH01000014.1"/>
</dbReference>
<keyword evidence="9" id="KW-1185">Reference proteome</keyword>
<dbReference type="STRING" id="1048983.EL17_05140"/>
<dbReference type="AlphaFoldDB" id="A0A074L1M1"/>
<comment type="function">
    <text evidence="5 6">Responsible for the release of ribosomes from messenger RNA at the termination of protein biosynthesis. May increase the efficiency of translation by recycling ribosomes from one round of translation to another.</text>
</comment>
<evidence type="ECO:0000256" key="3">
    <source>
        <dbReference type="ARBA" id="ARBA00022490"/>
    </source>
</evidence>
<dbReference type="FunFam" id="3.30.1360.40:FF:000001">
    <property type="entry name" value="Ribosome-recycling factor"/>
    <property type="match status" value="1"/>
</dbReference>
<organism evidence="8 9">
    <name type="scientific">Anditalea andensis</name>
    <dbReference type="NCBI Taxonomy" id="1048983"/>
    <lineage>
        <taxon>Bacteria</taxon>
        <taxon>Pseudomonadati</taxon>
        <taxon>Bacteroidota</taxon>
        <taxon>Cytophagia</taxon>
        <taxon>Cytophagales</taxon>
        <taxon>Cytophagaceae</taxon>
        <taxon>Anditalea</taxon>
    </lineage>
</organism>
<dbReference type="GO" id="GO:0006415">
    <property type="term" value="P:translational termination"/>
    <property type="evidence" value="ECO:0007669"/>
    <property type="project" value="UniProtKB-UniRule"/>
</dbReference>
<reference evidence="8 9" key="1">
    <citation type="submission" date="2014-04" db="EMBL/GenBank/DDBJ databases">
        <title>Characterization and application of a salt tolerant electro-active bacterium.</title>
        <authorList>
            <person name="Yang L."/>
            <person name="Wei S."/>
            <person name="Tay Q.X.M."/>
        </authorList>
    </citation>
    <scope>NUCLEOTIDE SEQUENCE [LARGE SCALE GENOMIC DNA]</scope>
    <source>
        <strain evidence="8 9">LY1</strain>
    </source>
</reference>
<feature type="domain" description="Ribosome recycling factor" evidence="7">
    <location>
        <begin position="24"/>
        <end position="184"/>
    </location>
</feature>
<protein>
    <recommendedName>
        <fullName evidence="6">Ribosome-recycling factor</fullName>
        <shortName evidence="6">RRF</shortName>
    </recommendedName>
    <alternativeName>
        <fullName evidence="6">Ribosome-releasing factor</fullName>
    </alternativeName>
</protein>
<dbReference type="PANTHER" id="PTHR20982">
    <property type="entry name" value="RIBOSOME RECYCLING FACTOR"/>
    <property type="match status" value="1"/>
</dbReference>
<dbReference type="InterPro" id="IPR036191">
    <property type="entry name" value="RRF_sf"/>
</dbReference>
<dbReference type="NCBIfam" id="TIGR00496">
    <property type="entry name" value="frr"/>
    <property type="match status" value="1"/>
</dbReference>
<evidence type="ECO:0000256" key="2">
    <source>
        <dbReference type="ARBA" id="ARBA00005912"/>
    </source>
</evidence>
<comment type="similarity">
    <text evidence="2 6">Belongs to the RRF family.</text>
</comment>
<dbReference type="CDD" id="cd00520">
    <property type="entry name" value="RRF"/>
    <property type="match status" value="1"/>
</dbReference>
<dbReference type="InterPro" id="IPR002661">
    <property type="entry name" value="Ribosome_recyc_fac"/>
</dbReference>
<dbReference type="Proteomes" id="UP000027821">
    <property type="component" value="Unassembled WGS sequence"/>
</dbReference>
<accession>A0A074L1M1</accession>
<keyword evidence="3 6" id="KW-0963">Cytoplasm</keyword>
<dbReference type="HAMAP" id="MF_00040">
    <property type="entry name" value="RRF"/>
    <property type="match status" value="1"/>
</dbReference>
<dbReference type="PANTHER" id="PTHR20982:SF3">
    <property type="entry name" value="MITOCHONDRIAL RIBOSOME RECYCLING FACTOR PSEUDO 1"/>
    <property type="match status" value="1"/>
</dbReference>
<comment type="subcellular location">
    <subcellularLocation>
        <location evidence="1 6">Cytoplasm</location>
    </subcellularLocation>
</comment>
<evidence type="ECO:0000259" key="7">
    <source>
        <dbReference type="Pfam" id="PF01765"/>
    </source>
</evidence>
<evidence type="ECO:0000256" key="1">
    <source>
        <dbReference type="ARBA" id="ARBA00004496"/>
    </source>
</evidence>
<dbReference type="InterPro" id="IPR023584">
    <property type="entry name" value="Ribosome_recyc_fac_dom"/>
</dbReference>
<gene>
    <name evidence="6" type="primary">frr</name>
    <name evidence="8" type="ORF">EL17_05140</name>
</gene>
<dbReference type="GO" id="GO:0005737">
    <property type="term" value="C:cytoplasm"/>
    <property type="evidence" value="ECO:0007669"/>
    <property type="project" value="UniProtKB-SubCell"/>
</dbReference>
<proteinExistence type="inferred from homology"/>